<reference evidence="3 4" key="1">
    <citation type="submission" date="2019-08" db="EMBL/GenBank/DDBJ databases">
        <title>Deep-cultivation of Planctomycetes and their phenomic and genomic characterization uncovers novel biology.</title>
        <authorList>
            <person name="Wiegand S."/>
            <person name="Jogler M."/>
            <person name="Boedeker C."/>
            <person name="Pinto D."/>
            <person name="Vollmers J."/>
            <person name="Rivas-Marin E."/>
            <person name="Kohn T."/>
            <person name="Peeters S.H."/>
            <person name="Heuer A."/>
            <person name="Rast P."/>
            <person name="Oberbeckmann S."/>
            <person name="Bunk B."/>
            <person name="Jeske O."/>
            <person name="Meyerdierks A."/>
            <person name="Storesund J.E."/>
            <person name="Kallscheuer N."/>
            <person name="Luecker S."/>
            <person name="Lage O.M."/>
            <person name="Pohl T."/>
            <person name="Merkel B.J."/>
            <person name="Hornburger P."/>
            <person name="Mueller R.-W."/>
            <person name="Bruemmer F."/>
            <person name="Labrenz M."/>
            <person name="Spormann A.M."/>
            <person name="Op den Camp H."/>
            <person name="Overmann J."/>
            <person name="Amann R."/>
            <person name="Jetten M.S.M."/>
            <person name="Mascher T."/>
            <person name="Medema M.H."/>
            <person name="Devos D.P."/>
            <person name="Kaster A.-K."/>
            <person name="Ovreas L."/>
            <person name="Rohde M."/>
            <person name="Galperin M.Y."/>
            <person name="Jogler C."/>
        </authorList>
    </citation>
    <scope>NUCLEOTIDE SEQUENCE [LARGE SCALE GENOMIC DNA]</scope>
    <source>
        <strain evidence="3 4">DSM 8797</strain>
    </source>
</reference>
<protein>
    <submittedName>
        <fullName evidence="3">Major pilin subunit</fullName>
    </submittedName>
</protein>
<dbReference type="NCBIfam" id="TIGR04294">
    <property type="entry name" value="pre_pil_HX9DG"/>
    <property type="match status" value="1"/>
</dbReference>
<dbReference type="SUPFAM" id="SSF54523">
    <property type="entry name" value="Pili subunits"/>
    <property type="match status" value="1"/>
</dbReference>
<dbReference type="PANTHER" id="PTHR30093">
    <property type="entry name" value="GENERAL SECRETION PATHWAY PROTEIN G"/>
    <property type="match status" value="1"/>
</dbReference>
<feature type="transmembrane region" description="Helical" evidence="1">
    <location>
        <begin position="12"/>
        <end position="34"/>
    </location>
</feature>
<evidence type="ECO:0000256" key="1">
    <source>
        <dbReference type="SAM" id="Phobius"/>
    </source>
</evidence>
<dbReference type="InterPro" id="IPR012902">
    <property type="entry name" value="N_methyl_site"/>
</dbReference>
<dbReference type="PANTHER" id="PTHR30093:SF2">
    <property type="entry name" value="TYPE II SECRETION SYSTEM PROTEIN H"/>
    <property type="match status" value="1"/>
</dbReference>
<dbReference type="Proteomes" id="UP000322887">
    <property type="component" value="Chromosome"/>
</dbReference>
<accession>A0ABX5YLR2</accession>
<dbReference type="RefSeq" id="WP_002648302.1">
    <property type="nucleotide sequence ID" value="NZ_CP042910.1"/>
</dbReference>
<dbReference type="PROSITE" id="PS00409">
    <property type="entry name" value="PROKAR_NTER_METHYL"/>
    <property type="match status" value="1"/>
</dbReference>
<dbReference type="GeneID" id="98647018"/>
<keyword evidence="1" id="KW-0472">Membrane</keyword>
<evidence type="ECO:0000313" key="3">
    <source>
        <dbReference type="EMBL" id="QEG16584.1"/>
    </source>
</evidence>
<gene>
    <name evidence="3" type="ORF">GmarT_24500</name>
</gene>
<keyword evidence="4" id="KW-1185">Reference proteome</keyword>
<keyword evidence="1" id="KW-0812">Transmembrane</keyword>
<feature type="domain" description="DUF1559" evidence="2">
    <location>
        <begin position="35"/>
        <end position="329"/>
    </location>
</feature>
<dbReference type="NCBIfam" id="TIGR02532">
    <property type="entry name" value="IV_pilin_GFxxxE"/>
    <property type="match status" value="1"/>
</dbReference>
<sequence length="350" mass="36825">MQPNARFKKGFTLIELLVVIAIIAILIALLLPAVQQAREAARRSTCKNNLKQIGLAFHNYHDTYSRFPMPAILAVNGSTGALMTSNSWGLAILPYVDQANTYNLYNFNSNCWTATNTAATQTFIPSYVCPSSPGGGNRINVSIPAGGTDFNPAQALNLTNAGPIDYVSTTVVQDEFLAAVGLSGSDRNGWAEGIIAVAGVPSANQGGSGGKLRDMTDGASNTILTGELANRNNLIRKGVQVASSDPEAQFQAAFGGGAWADPLNGTWQLTGRLFDGTSDRGPCAINCSNARSESSHSDPNRYAAGLYSYHVGGAHILLADGSVRFLSENLSGIIFASLVSRASGETIGEF</sequence>
<evidence type="ECO:0000259" key="2">
    <source>
        <dbReference type="Pfam" id="PF07596"/>
    </source>
</evidence>
<keyword evidence="1" id="KW-1133">Transmembrane helix</keyword>
<dbReference type="Pfam" id="PF07963">
    <property type="entry name" value="N_methyl"/>
    <property type="match status" value="1"/>
</dbReference>
<proteinExistence type="predicted"/>
<dbReference type="InterPro" id="IPR011453">
    <property type="entry name" value="DUF1559"/>
</dbReference>
<name>A0ABX5YLR2_9PLAN</name>
<evidence type="ECO:0000313" key="4">
    <source>
        <dbReference type="Proteomes" id="UP000322887"/>
    </source>
</evidence>
<organism evidence="3 4">
    <name type="scientific">Gimesia maris</name>
    <dbReference type="NCBI Taxonomy" id="122"/>
    <lineage>
        <taxon>Bacteria</taxon>
        <taxon>Pseudomonadati</taxon>
        <taxon>Planctomycetota</taxon>
        <taxon>Planctomycetia</taxon>
        <taxon>Planctomycetales</taxon>
        <taxon>Planctomycetaceae</taxon>
        <taxon>Gimesia</taxon>
    </lineage>
</organism>
<dbReference type="EMBL" id="CP042910">
    <property type="protein sequence ID" value="QEG16584.1"/>
    <property type="molecule type" value="Genomic_DNA"/>
</dbReference>
<dbReference type="Pfam" id="PF07596">
    <property type="entry name" value="SBP_bac_10"/>
    <property type="match status" value="1"/>
</dbReference>
<dbReference type="Gene3D" id="3.30.700.10">
    <property type="entry name" value="Glycoprotein, Type 4 Pilin"/>
    <property type="match status" value="1"/>
</dbReference>
<dbReference type="InterPro" id="IPR027558">
    <property type="entry name" value="Pre_pil_HX9DG_C"/>
</dbReference>
<dbReference type="InterPro" id="IPR045584">
    <property type="entry name" value="Pilin-like"/>
</dbReference>